<dbReference type="Gene3D" id="3.30.160.60">
    <property type="entry name" value="Classic Zinc Finger"/>
    <property type="match status" value="1"/>
</dbReference>
<dbReference type="KEGG" id="sasa:106569374"/>
<dbReference type="Proteomes" id="UP001652741">
    <property type="component" value="Chromosome ssa14"/>
</dbReference>
<dbReference type="Pfam" id="PF25600">
    <property type="entry name" value="TRIM_CC"/>
    <property type="match status" value="1"/>
</dbReference>
<dbReference type="InterPro" id="IPR000315">
    <property type="entry name" value="Znf_B-box"/>
</dbReference>
<dbReference type="InterPro" id="IPR001841">
    <property type="entry name" value="Znf_RING"/>
</dbReference>
<evidence type="ECO:0000256" key="3">
    <source>
        <dbReference type="ARBA" id="ARBA00022771"/>
    </source>
</evidence>
<keyword evidence="2" id="KW-0479">Metal-binding</keyword>
<name>A0A1S3LZQ9_SALSA</name>
<evidence type="ECO:0000256" key="4">
    <source>
        <dbReference type="ARBA" id="ARBA00022833"/>
    </source>
</evidence>
<accession>A0A1S3LZQ9</accession>
<dbReference type="Gene3D" id="3.30.40.10">
    <property type="entry name" value="Zinc/RING finger domain, C3HC4 (zinc finger)"/>
    <property type="match status" value="1"/>
</dbReference>
<feature type="domain" description="B30.2/SPRY" evidence="10">
    <location>
        <begin position="366"/>
        <end position="557"/>
    </location>
</feature>
<dbReference type="PANTHER" id="PTHR25465:SF5">
    <property type="entry name" value="E3 UBIQUITIN_ISG15 LIGASE TRIM25-RELATED"/>
    <property type="match status" value="1"/>
</dbReference>
<feature type="coiled-coil region" evidence="7">
    <location>
        <begin position="205"/>
        <end position="232"/>
    </location>
</feature>
<dbReference type="SMART" id="SM00336">
    <property type="entry name" value="BBOX"/>
    <property type="match status" value="1"/>
</dbReference>
<dbReference type="PRINTS" id="PR01407">
    <property type="entry name" value="BUTYPHLNCDUF"/>
</dbReference>
<evidence type="ECO:0000259" key="10">
    <source>
        <dbReference type="PROSITE" id="PS50188"/>
    </source>
</evidence>
<dbReference type="InterPro" id="IPR017907">
    <property type="entry name" value="Znf_RING_CS"/>
</dbReference>
<evidence type="ECO:0000256" key="6">
    <source>
        <dbReference type="PROSITE-ProRule" id="PRU00024"/>
    </source>
</evidence>
<dbReference type="Gene3D" id="2.60.120.920">
    <property type="match status" value="1"/>
</dbReference>
<dbReference type="SUPFAM" id="SSF49899">
    <property type="entry name" value="Concanavalin A-like lectins/glucanases"/>
    <property type="match status" value="1"/>
</dbReference>
<keyword evidence="3 6" id="KW-0863">Zinc-finger</keyword>
<reference evidence="12" key="1">
    <citation type="submission" date="2025-08" db="UniProtKB">
        <authorList>
            <consortium name="RefSeq"/>
        </authorList>
    </citation>
    <scope>IDENTIFICATION</scope>
</reference>
<evidence type="ECO:0000313" key="12">
    <source>
        <dbReference type="RefSeq" id="XP_013996164.1"/>
    </source>
</evidence>
<dbReference type="GO" id="GO:0005737">
    <property type="term" value="C:cytoplasm"/>
    <property type="evidence" value="ECO:0007669"/>
    <property type="project" value="UniProtKB-ARBA"/>
</dbReference>
<evidence type="ECO:0000256" key="7">
    <source>
        <dbReference type="SAM" id="Coils"/>
    </source>
</evidence>
<dbReference type="RefSeq" id="XP_013996164.1">
    <property type="nucleotide sequence ID" value="XM_014140689.2"/>
</dbReference>
<keyword evidence="1" id="KW-0399">Innate immunity</keyword>
<evidence type="ECO:0000259" key="8">
    <source>
        <dbReference type="PROSITE" id="PS50089"/>
    </source>
</evidence>
<dbReference type="SUPFAM" id="SSF57845">
    <property type="entry name" value="B-box zinc-binding domain"/>
    <property type="match status" value="1"/>
</dbReference>
<dbReference type="OrthoDB" id="6270329at2759"/>
<dbReference type="SMART" id="SM00449">
    <property type="entry name" value="SPRY"/>
    <property type="match status" value="1"/>
</dbReference>
<dbReference type="PROSITE" id="PS50188">
    <property type="entry name" value="B302_SPRY"/>
    <property type="match status" value="1"/>
</dbReference>
<keyword evidence="11" id="KW-1185">Reference proteome</keyword>
<gene>
    <name evidence="12" type="primary">ftr66</name>
</gene>
<dbReference type="InterPro" id="IPR003877">
    <property type="entry name" value="SPRY_dom"/>
</dbReference>
<dbReference type="InterPro" id="IPR043136">
    <property type="entry name" value="B30.2/SPRY_sf"/>
</dbReference>
<dbReference type="PROSITE" id="PS00518">
    <property type="entry name" value="ZF_RING_1"/>
    <property type="match status" value="1"/>
</dbReference>
<evidence type="ECO:0000256" key="2">
    <source>
        <dbReference type="ARBA" id="ARBA00022723"/>
    </source>
</evidence>
<evidence type="ECO:0000313" key="11">
    <source>
        <dbReference type="Proteomes" id="UP001652741"/>
    </source>
</evidence>
<evidence type="ECO:0000259" key="9">
    <source>
        <dbReference type="PROSITE" id="PS50119"/>
    </source>
</evidence>
<dbReference type="Pfam" id="PF00643">
    <property type="entry name" value="zf-B_box"/>
    <property type="match status" value="1"/>
</dbReference>
<dbReference type="InterPro" id="IPR001870">
    <property type="entry name" value="B30.2/SPRY"/>
</dbReference>
<dbReference type="InterPro" id="IPR006574">
    <property type="entry name" value="PRY"/>
</dbReference>
<dbReference type="CDD" id="cd19769">
    <property type="entry name" value="Bbox2_TRIM16-like"/>
    <property type="match status" value="1"/>
</dbReference>
<keyword evidence="4" id="KW-0862">Zinc</keyword>
<dbReference type="InterPro" id="IPR003879">
    <property type="entry name" value="Butyrophylin_SPRY"/>
</dbReference>
<sequence>MAQTGPRDREQLCCSICLEILKEPVALPCGHRYCMGCIRACWGEDDDSYIFSCPRCRQTFTPRPILKRNTILAEMVEKLNTGGLQAAPSGQRCRYAEAGDVACDICLGGQIKATRSCLVCLASYCAAHLHTHNESPALKKHTLVEATMPLQGRICSHHDRLLEIYCRTDQQCVCLLCVMDEHRSHATVSAAAESTKKRRQLGKMRKQSKLRMQAKEKELLDLRQALQSLKHSAQTAVEDSQKIFTELICSVERRCCEVRELIRAQEKTAVSQTEGLILRLEQEVAELRKKDCELEQLSHTEDHIYFLQNCQSISKSTELTDTPRITVVPLVDFGQVRASVSALQKRLEDLFKGEWPKISRAAGTVKLLQCPEPRIRPEFLYYSCQLTLDPRTAHRDLSVSEENKVVTVRARDHSCLEHPERFDHWSQVLCTEALSGRCYWEAEWSGSGINMAVAYKEMTRRGEGNDSHFGRNDKSWSLFCSRKGCTIWHNNMATRIPTSTSSRIGVYLDHRAGSLCFYSVSDTMTLLHRVQTTFTQPLYLGFEFMCFGVFVKLCQME</sequence>
<dbReference type="PANTHER" id="PTHR25465">
    <property type="entry name" value="B-BOX DOMAIN CONTAINING"/>
    <property type="match status" value="1"/>
</dbReference>
<dbReference type="SMART" id="SM00589">
    <property type="entry name" value="PRY"/>
    <property type="match status" value="1"/>
</dbReference>
<dbReference type="PROSITE" id="PS50119">
    <property type="entry name" value="ZF_BBOX"/>
    <property type="match status" value="1"/>
</dbReference>
<keyword evidence="7" id="KW-0175">Coiled coil</keyword>
<dbReference type="InterPro" id="IPR013320">
    <property type="entry name" value="ConA-like_dom_sf"/>
</dbReference>
<dbReference type="SUPFAM" id="SSF57850">
    <property type="entry name" value="RING/U-box"/>
    <property type="match status" value="1"/>
</dbReference>
<dbReference type="GO" id="GO:0008270">
    <property type="term" value="F:zinc ion binding"/>
    <property type="evidence" value="ECO:0007669"/>
    <property type="project" value="UniProtKB-KW"/>
</dbReference>
<dbReference type="InterPro" id="IPR051051">
    <property type="entry name" value="E3_ubiq-ligase_TRIM/RNF"/>
</dbReference>
<dbReference type="GO" id="GO:0045087">
    <property type="term" value="P:innate immune response"/>
    <property type="evidence" value="ECO:0007669"/>
    <property type="project" value="UniProtKB-KW"/>
</dbReference>
<evidence type="ECO:0000256" key="5">
    <source>
        <dbReference type="ARBA" id="ARBA00022859"/>
    </source>
</evidence>
<proteinExistence type="predicted"/>
<keyword evidence="5" id="KW-0391">Immunity</keyword>
<feature type="domain" description="RING-type" evidence="8">
    <location>
        <begin position="14"/>
        <end position="57"/>
    </location>
</feature>
<dbReference type="Pfam" id="PF13765">
    <property type="entry name" value="PRY"/>
    <property type="match status" value="1"/>
</dbReference>
<feature type="domain" description="B box-type" evidence="9">
    <location>
        <begin position="150"/>
        <end position="190"/>
    </location>
</feature>
<dbReference type="Pfam" id="PF00622">
    <property type="entry name" value="SPRY"/>
    <property type="match status" value="1"/>
</dbReference>
<organism evidence="11 12">
    <name type="scientific">Salmo salar</name>
    <name type="common">Atlantic salmon</name>
    <dbReference type="NCBI Taxonomy" id="8030"/>
    <lineage>
        <taxon>Eukaryota</taxon>
        <taxon>Metazoa</taxon>
        <taxon>Chordata</taxon>
        <taxon>Craniata</taxon>
        <taxon>Vertebrata</taxon>
        <taxon>Euteleostomi</taxon>
        <taxon>Actinopterygii</taxon>
        <taxon>Neopterygii</taxon>
        <taxon>Teleostei</taxon>
        <taxon>Protacanthopterygii</taxon>
        <taxon>Salmoniformes</taxon>
        <taxon>Salmonidae</taxon>
        <taxon>Salmoninae</taxon>
        <taxon>Salmo</taxon>
    </lineage>
</organism>
<dbReference type="OMA" id="WHNRIVS"/>
<protein>
    <submittedName>
        <fullName evidence="12">Tripartite motif-containing protein 16</fullName>
    </submittedName>
</protein>
<dbReference type="AlphaFoldDB" id="A0A1S3LZQ9"/>
<dbReference type="SMART" id="SM00184">
    <property type="entry name" value="RING"/>
    <property type="match status" value="1"/>
</dbReference>
<dbReference type="CDD" id="cd16040">
    <property type="entry name" value="SPRY_PRY_SNTX"/>
    <property type="match status" value="1"/>
</dbReference>
<dbReference type="Gene3D" id="4.10.830.40">
    <property type="match status" value="1"/>
</dbReference>
<feature type="coiled-coil region" evidence="7">
    <location>
        <begin position="270"/>
        <end position="300"/>
    </location>
</feature>
<evidence type="ECO:0000256" key="1">
    <source>
        <dbReference type="ARBA" id="ARBA00022588"/>
    </source>
</evidence>
<dbReference type="Pfam" id="PF15227">
    <property type="entry name" value="zf-C3HC4_4"/>
    <property type="match status" value="1"/>
</dbReference>
<dbReference type="InterPro" id="IPR058030">
    <property type="entry name" value="TRIM8/14/16/25/29/45/65_CC"/>
</dbReference>
<dbReference type="InterPro" id="IPR013083">
    <property type="entry name" value="Znf_RING/FYVE/PHD"/>
</dbReference>
<dbReference type="PROSITE" id="PS50089">
    <property type="entry name" value="ZF_RING_2"/>
    <property type="match status" value="1"/>
</dbReference>